<feature type="active site" evidence="1">
    <location>
        <position position="251"/>
    </location>
</feature>
<evidence type="ECO:0000313" key="6">
    <source>
        <dbReference type="Proteomes" id="UP000244441"/>
    </source>
</evidence>
<accession>A0A2S0VP90</accession>
<dbReference type="InterPro" id="IPR003812">
    <property type="entry name" value="Fido"/>
</dbReference>
<dbReference type="PROSITE" id="PS51459">
    <property type="entry name" value="FIDO"/>
    <property type="match status" value="1"/>
</dbReference>
<evidence type="ECO:0000256" key="1">
    <source>
        <dbReference type="PIRSR" id="PIRSR640198-1"/>
    </source>
</evidence>
<name>A0A2S0VP90_9ALTE</name>
<dbReference type="PANTHER" id="PTHR13504">
    <property type="entry name" value="FIDO DOMAIN-CONTAINING PROTEIN DDB_G0283145"/>
    <property type="match status" value="1"/>
</dbReference>
<dbReference type="GO" id="GO:0005524">
    <property type="term" value="F:ATP binding"/>
    <property type="evidence" value="ECO:0007669"/>
    <property type="project" value="UniProtKB-KW"/>
</dbReference>
<keyword evidence="2" id="KW-0067">ATP-binding</keyword>
<gene>
    <name evidence="5" type="ORF">C2869_06055</name>
</gene>
<dbReference type="KEGG" id="cate:C2869_06055"/>
<dbReference type="Pfam" id="PF02661">
    <property type="entry name" value="Fic"/>
    <property type="match status" value="1"/>
</dbReference>
<evidence type="ECO:0000259" key="4">
    <source>
        <dbReference type="PROSITE" id="PS51459"/>
    </source>
</evidence>
<dbReference type="EMBL" id="CP026604">
    <property type="protein sequence ID" value="AWB66028.1"/>
    <property type="molecule type" value="Genomic_DNA"/>
</dbReference>
<dbReference type="PANTHER" id="PTHR13504:SF38">
    <property type="entry name" value="FIDO DOMAIN-CONTAINING PROTEIN"/>
    <property type="match status" value="1"/>
</dbReference>
<evidence type="ECO:0000313" key="5">
    <source>
        <dbReference type="EMBL" id="AWB66028.1"/>
    </source>
</evidence>
<dbReference type="Proteomes" id="UP000244441">
    <property type="component" value="Chromosome"/>
</dbReference>
<dbReference type="Gene3D" id="1.10.3290.10">
    <property type="entry name" value="Fido-like domain"/>
    <property type="match status" value="1"/>
</dbReference>
<feature type="site" description="Important for autoinhibition of adenylyltransferase activity" evidence="3">
    <location>
        <position position="112"/>
    </location>
</feature>
<dbReference type="InterPro" id="IPR040198">
    <property type="entry name" value="Fido_containing"/>
</dbReference>
<keyword evidence="2" id="KW-0547">Nucleotide-binding</keyword>
<protein>
    <submittedName>
        <fullName evidence="5">Fic family protein</fullName>
    </submittedName>
</protein>
<organism evidence="5 6">
    <name type="scientific">Saccharobesus litoralis</name>
    <dbReference type="NCBI Taxonomy" id="2172099"/>
    <lineage>
        <taxon>Bacteria</taxon>
        <taxon>Pseudomonadati</taxon>
        <taxon>Pseudomonadota</taxon>
        <taxon>Gammaproteobacteria</taxon>
        <taxon>Alteromonadales</taxon>
        <taxon>Alteromonadaceae</taxon>
        <taxon>Saccharobesus</taxon>
    </lineage>
</organism>
<evidence type="ECO:0000256" key="3">
    <source>
        <dbReference type="PIRSR" id="PIRSR640198-3"/>
    </source>
</evidence>
<dbReference type="AlphaFoldDB" id="A0A2S0VP90"/>
<feature type="domain" description="Fido" evidence="4">
    <location>
        <begin position="160"/>
        <end position="323"/>
    </location>
</feature>
<proteinExistence type="predicted"/>
<dbReference type="InterPro" id="IPR036597">
    <property type="entry name" value="Fido-like_dom_sf"/>
</dbReference>
<sequence length="338" mass="38173">MSEKFDFMRQDSTEKQRVIKYVSTCKTPVSISEIKVATDFQVDNRTVQRWLNQATEQGVVVTLGQRKSRKYIGTITPRKPSFKFLEGLPSSKQAELLSMLRTMWTHNSTALEGNTLNLGETRFILSEGLTVSGKPLKDHKEIVGHATAIDILYDMLDHELTVDKIKQLHKAVQTDIVFDIDKPYGDFKVVPNGTYLLLEDNSSVYHAYSRPTDVAKLTQGLVEYIGSCQPENINQAIKMYATAHLVFGQIHPFWDGNGRIARLIANLILLRSGYAPLIIPATRRLEYIAILSNYSAKHKAPSVGEPLFHSGKELDAFSDFCQECYQETINLIESIQDE</sequence>
<evidence type="ECO:0000256" key="2">
    <source>
        <dbReference type="PIRSR" id="PIRSR640198-2"/>
    </source>
</evidence>
<keyword evidence="6" id="KW-1185">Reference proteome</keyword>
<feature type="binding site" evidence="2">
    <location>
        <begin position="255"/>
        <end position="262"/>
    </location>
    <ligand>
        <name>ATP</name>
        <dbReference type="ChEBI" id="CHEBI:30616"/>
    </ligand>
</feature>
<reference evidence="5 6" key="1">
    <citation type="submission" date="2018-01" db="EMBL/GenBank/DDBJ databases">
        <title>Genome sequence of a Cantenovulum-like bacteria.</title>
        <authorList>
            <person name="Tan W.R."/>
            <person name="Lau N.-S."/>
            <person name="Go F."/>
            <person name="Amirul A.-A.A."/>
        </authorList>
    </citation>
    <scope>NUCLEOTIDE SEQUENCE [LARGE SCALE GENOMIC DNA]</scope>
    <source>
        <strain evidence="5 6">CCB-QB4</strain>
    </source>
</reference>
<dbReference type="SUPFAM" id="SSF140931">
    <property type="entry name" value="Fic-like"/>
    <property type="match status" value="1"/>
</dbReference>